<evidence type="ECO:0000256" key="1">
    <source>
        <dbReference type="SAM" id="MobiDB-lite"/>
    </source>
</evidence>
<sequence length="78" mass="8388">MSELREKANNSGGAVTNVSSVSVSHSNSGSTTTVTVNTNRGTLSIPGDEFKTTFNLRAPGYLRIPQSGFTFFNIEFKN</sequence>
<name>A0A645APW4_9ZZZZ</name>
<comment type="caution">
    <text evidence="2">The sequence shown here is derived from an EMBL/GenBank/DDBJ whole genome shotgun (WGS) entry which is preliminary data.</text>
</comment>
<reference evidence="2" key="1">
    <citation type="submission" date="2019-08" db="EMBL/GenBank/DDBJ databases">
        <authorList>
            <person name="Kucharzyk K."/>
            <person name="Murdoch R.W."/>
            <person name="Higgins S."/>
            <person name="Loffler F."/>
        </authorList>
    </citation>
    <scope>NUCLEOTIDE SEQUENCE</scope>
</reference>
<dbReference type="AlphaFoldDB" id="A0A645APW4"/>
<evidence type="ECO:0000313" key="2">
    <source>
        <dbReference type="EMBL" id="MPM55097.1"/>
    </source>
</evidence>
<feature type="region of interest" description="Disordered" evidence="1">
    <location>
        <begin position="1"/>
        <end position="41"/>
    </location>
</feature>
<gene>
    <name evidence="2" type="ORF">SDC9_101882</name>
</gene>
<proteinExistence type="predicted"/>
<accession>A0A645APW4</accession>
<organism evidence="2">
    <name type="scientific">bioreactor metagenome</name>
    <dbReference type="NCBI Taxonomy" id="1076179"/>
    <lineage>
        <taxon>unclassified sequences</taxon>
        <taxon>metagenomes</taxon>
        <taxon>ecological metagenomes</taxon>
    </lineage>
</organism>
<dbReference type="EMBL" id="VSSQ01015112">
    <property type="protein sequence ID" value="MPM55097.1"/>
    <property type="molecule type" value="Genomic_DNA"/>
</dbReference>
<protein>
    <submittedName>
        <fullName evidence="2">Uncharacterized protein</fullName>
    </submittedName>
</protein>
<feature type="compositionally biased region" description="Low complexity" evidence="1">
    <location>
        <begin position="9"/>
        <end position="39"/>
    </location>
</feature>